<feature type="transmembrane region" description="Helical" evidence="8">
    <location>
        <begin position="173"/>
        <end position="195"/>
    </location>
</feature>
<dbReference type="InterPro" id="IPR050277">
    <property type="entry name" value="Sodium:Solute_Symporter"/>
</dbReference>
<keyword evidence="5 8" id="KW-1133">Transmembrane helix</keyword>
<feature type="transmembrane region" description="Helical" evidence="8">
    <location>
        <begin position="142"/>
        <end position="161"/>
    </location>
</feature>
<dbReference type="PANTHER" id="PTHR48086:SF7">
    <property type="entry name" value="SODIUM-SOLUTE SYMPORTER-RELATED"/>
    <property type="match status" value="1"/>
</dbReference>
<evidence type="ECO:0000256" key="4">
    <source>
        <dbReference type="ARBA" id="ARBA00022692"/>
    </source>
</evidence>
<evidence type="ECO:0000256" key="6">
    <source>
        <dbReference type="ARBA" id="ARBA00023136"/>
    </source>
</evidence>
<evidence type="ECO:0000256" key="1">
    <source>
        <dbReference type="ARBA" id="ARBA00004141"/>
    </source>
</evidence>
<keyword evidence="6 8" id="KW-0472">Membrane</keyword>
<feature type="transmembrane region" description="Helical" evidence="8">
    <location>
        <begin position="336"/>
        <end position="363"/>
    </location>
</feature>
<feature type="transmembrane region" description="Helical" evidence="8">
    <location>
        <begin position="295"/>
        <end position="316"/>
    </location>
</feature>
<evidence type="ECO:0000256" key="7">
    <source>
        <dbReference type="RuleBase" id="RU362091"/>
    </source>
</evidence>
<proteinExistence type="inferred from homology"/>
<dbReference type="Pfam" id="PF00474">
    <property type="entry name" value="SSF"/>
    <property type="match status" value="1"/>
</dbReference>
<feature type="transmembrane region" description="Helical" evidence="8">
    <location>
        <begin position="409"/>
        <end position="427"/>
    </location>
</feature>
<dbReference type="InterPro" id="IPR001734">
    <property type="entry name" value="Na/solute_symporter"/>
</dbReference>
<dbReference type="PROSITE" id="PS50283">
    <property type="entry name" value="NA_SOLUT_SYMP_3"/>
    <property type="match status" value="1"/>
</dbReference>
<feature type="transmembrane region" description="Helical" evidence="8">
    <location>
        <begin position="101"/>
        <end position="121"/>
    </location>
</feature>
<organism evidence="9">
    <name type="scientific">Schlesneria paludicola</name>
    <dbReference type="NCBI Taxonomy" id="360056"/>
    <lineage>
        <taxon>Bacteria</taxon>
        <taxon>Pseudomonadati</taxon>
        <taxon>Planctomycetota</taxon>
        <taxon>Planctomycetia</taxon>
        <taxon>Planctomycetales</taxon>
        <taxon>Planctomycetaceae</taxon>
        <taxon>Schlesneria</taxon>
    </lineage>
</organism>
<evidence type="ECO:0000313" key="9">
    <source>
        <dbReference type="EMBL" id="HEN17158.1"/>
    </source>
</evidence>
<name>A0A7C2K2T8_9PLAN</name>
<evidence type="ECO:0000256" key="8">
    <source>
        <dbReference type="SAM" id="Phobius"/>
    </source>
</evidence>
<comment type="similarity">
    <text evidence="2 7">Belongs to the sodium:solute symporter (SSF) (TC 2.A.21) family.</text>
</comment>
<evidence type="ECO:0000256" key="2">
    <source>
        <dbReference type="ARBA" id="ARBA00006434"/>
    </source>
</evidence>
<dbReference type="InterPro" id="IPR038377">
    <property type="entry name" value="Na/Glc_symporter_sf"/>
</dbReference>
<dbReference type="AlphaFoldDB" id="A0A7C2K2T8"/>
<feature type="transmembrane region" description="Helical" evidence="8">
    <location>
        <begin position="247"/>
        <end position="274"/>
    </location>
</feature>
<dbReference type="GO" id="GO:0005886">
    <property type="term" value="C:plasma membrane"/>
    <property type="evidence" value="ECO:0007669"/>
    <property type="project" value="TreeGrafter"/>
</dbReference>
<keyword evidence="4 8" id="KW-0812">Transmembrane</keyword>
<evidence type="ECO:0000256" key="5">
    <source>
        <dbReference type="ARBA" id="ARBA00022989"/>
    </source>
</evidence>
<evidence type="ECO:0000256" key="3">
    <source>
        <dbReference type="ARBA" id="ARBA00022448"/>
    </source>
</evidence>
<dbReference type="Gene3D" id="1.20.1730.10">
    <property type="entry name" value="Sodium/glucose cotransporter"/>
    <property type="match status" value="1"/>
</dbReference>
<comment type="subcellular location">
    <subcellularLocation>
        <location evidence="1">Membrane</location>
        <topology evidence="1">Multi-pass membrane protein</topology>
    </subcellularLocation>
</comment>
<feature type="transmembrane region" description="Helical" evidence="8">
    <location>
        <begin position="384"/>
        <end position="403"/>
    </location>
</feature>
<dbReference type="GO" id="GO:0022857">
    <property type="term" value="F:transmembrane transporter activity"/>
    <property type="evidence" value="ECO:0007669"/>
    <property type="project" value="InterPro"/>
</dbReference>
<feature type="transmembrane region" description="Helical" evidence="8">
    <location>
        <begin position="207"/>
        <end position="227"/>
    </location>
</feature>
<gene>
    <name evidence="9" type="ORF">ENQ76_17000</name>
</gene>
<accession>A0A7C2K2T8</accession>
<sequence length="540" mass="58356">MFPWAVDFPLLLAAEAPEFTQLQMTPGTQWLLGGALAVYLVVLTVLSVVATKKVSTEEDYLVAGRNLPLFLCWGTLIATWFGAASMTAASESAREEGLLGVILDPFACAVTLVYAGLMFAGPMWRMKLLTTSDFFRRTYGSTAELVGACIQVPAYFGWIALQYKAIGGMLAVYFGVPVEWGIVIACGVTLAYTMIGGMWSVTLTDTLQISFAFLGLLILAYTAYSQFGGGSAFAGVDRLLTETDPQYLTLIPPAAAAAILASTGAWATGIFGNIPGQDLQQRIFSARDAKTASRACILAGILYFCFGMIPVSLGLISQHVAAEADGDILQIMAGKYLTPALAVIFVVSFTSVVVSTATSAVLAPATILSHNLLGRFSYFRGRGLVLDRLCVFLISMGGLSLAFSGQSKMELLDLALSMQLVALYIPLHMGLYGRPRSQWCALIPMILGISCFMARWLPENVFLVQPDNFQGEYGDYIASLIASLAWKGILRDLFMMPDSLYGLGASLIGYLLAQAIFSRQEPINDQTLKDAWGEDWTRFC</sequence>
<keyword evidence="3" id="KW-0813">Transport</keyword>
<feature type="transmembrane region" description="Helical" evidence="8">
    <location>
        <begin position="500"/>
        <end position="517"/>
    </location>
</feature>
<dbReference type="EMBL" id="DSOK01000465">
    <property type="protein sequence ID" value="HEN17158.1"/>
    <property type="molecule type" value="Genomic_DNA"/>
</dbReference>
<feature type="transmembrane region" description="Helical" evidence="8">
    <location>
        <begin position="70"/>
        <end position="89"/>
    </location>
</feature>
<feature type="transmembrane region" description="Helical" evidence="8">
    <location>
        <begin position="30"/>
        <end position="49"/>
    </location>
</feature>
<dbReference type="PANTHER" id="PTHR48086">
    <property type="entry name" value="SODIUM/PROLINE SYMPORTER-RELATED"/>
    <property type="match status" value="1"/>
</dbReference>
<protein>
    <submittedName>
        <fullName evidence="9">Sodium:solute symporter</fullName>
    </submittedName>
</protein>
<reference evidence="9" key="1">
    <citation type="journal article" date="2020" name="mSystems">
        <title>Genome- and Community-Level Interaction Insights into Carbon Utilization and Element Cycling Functions of Hydrothermarchaeota in Hydrothermal Sediment.</title>
        <authorList>
            <person name="Zhou Z."/>
            <person name="Liu Y."/>
            <person name="Xu W."/>
            <person name="Pan J."/>
            <person name="Luo Z.H."/>
            <person name="Li M."/>
        </authorList>
    </citation>
    <scope>NUCLEOTIDE SEQUENCE [LARGE SCALE GENOMIC DNA]</scope>
    <source>
        <strain evidence="9">SpSt-339</strain>
    </source>
</reference>
<feature type="transmembrane region" description="Helical" evidence="8">
    <location>
        <begin position="439"/>
        <end position="457"/>
    </location>
</feature>
<comment type="caution">
    <text evidence="9">The sequence shown here is derived from an EMBL/GenBank/DDBJ whole genome shotgun (WGS) entry which is preliminary data.</text>
</comment>